<name>A0A6A3DUY8_9STRA</name>
<keyword evidence="1" id="KW-0732">Signal</keyword>
<dbReference type="EMBL" id="QXGB01002999">
    <property type="protein sequence ID" value="KAE9173484.1"/>
    <property type="molecule type" value="Genomic_DNA"/>
</dbReference>
<keyword evidence="10" id="KW-1185">Reference proteome</keyword>
<gene>
    <name evidence="8" type="ORF">PF001_g25102</name>
    <name evidence="7" type="ORF">PF002_g19332</name>
    <name evidence="6" type="ORF">PF005_g26251</name>
    <name evidence="5" type="ORF">PF006_g22580</name>
    <name evidence="4" type="ORF">PF007_g20165</name>
    <name evidence="2" type="ORF">PF009_g24190</name>
    <name evidence="3" type="ORF">PF011_g22385</name>
</gene>
<evidence type="ECO:0000313" key="7">
    <source>
        <dbReference type="EMBL" id="KAE9208676.1"/>
    </source>
</evidence>
<dbReference type="EMBL" id="QXGD01001330">
    <property type="protein sequence ID" value="KAE9208676.1"/>
    <property type="molecule type" value="Genomic_DNA"/>
</dbReference>
<dbReference type="EMBL" id="QXGE01002876">
    <property type="protein sequence ID" value="KAE9278576.1"/>
    <property type="molecule type" value="Genomic_DNA"/>
</dbReference>
<evidence type="ECO:0000313" key="15">
    <source>
        <dbReference type="Proteomes" id="UP000460718"/>
    </source>
</evidence>
<protein>
    <recommendedName>
        <fullName evidence="16">Secreted protein</fullName>
    </recommendedName>
</protein>
<evidence type="ECO:0000256" key="1">
    <source>
        <dbReference type="SAM" id="SignalP"/>
    </source>
</evidence>
<evidence type="ECO:0000313" key="8">
    <source>
        <dbReference type="EMBL" id="KAE9278576.1"/>
    </source>
</evidence>
<evidence type="ECO:0000313" key="14">
    <source>
        <dbReference type="Proteomes" id="UP000441208"/>
    </source>
</evidence>
<evidence type="ECO:0000313" key="4">
    <source>
        <dbReference type="EMBL" id="KAE9087959.1"/>
    </source>
</evidence>
<evidence type="ECO:0000313" key="5">
    <source>
        <dbReference type="EMBL" id="KAE9101848.1"/>
    </source>
</evidence>
<dbReference type="Proteomes" id="UP000460718">
    <property type="component" value="Unassembled WGS sequence"/>
</dbReference>
<comment type="caution">
    <text evidence="2">The sequence shown here is derived from an EMBL/GenBank/DDBJ whole genome shotgun (WGS) entry which is preliminary data.</text>
</comment>
<dbReference type="Proteomes" id="UP000440367">
    <property type="component" value="Unassembled WGS sequence"/>
</dbReference>
<evidence type="ECO:0000313" key="13">
    <source>
        <dbReference type="Proteomes" id="UP000440732"/>
    </source>
</evidence>
<organism evidence="2 9">
    <name type="scientific">Phytophthora fragariae</name>
    <dbReference type="NCBI Taxonomy" id="53985"/>
    <lineage>
        <taxon>Eukaryota</taxon>
        <taxon>Sar</taxon>
        <taxon>Stramenopiles</taxon>
        <taxon>Oomycota</taxon>
        <taxon>Peronosporomycetes</taxon>
        <taxon>Peronosporales</taxon>
        <taxon>Peronosporaceae</taxon>
        <taxon>Phytophthora</taxon>
    </lineage>
</organism>
<dbReference type="EMBL" id="QXFZ01001591">
    <property type="protein sequence ID" value="KAE9087959.1"/>
    <property type="molecule type" value="Genomic_DNA"/>
</dbReference>
<evidence type="ECO:0000313" key="9">
    <source>
        <dbReference type="Proteomes" id="UP000429523"/>
    </source>
</evidence>
<feature type="chain" id="PRO_5036379319" description="Secreted protein" evidence="1">
    <location>
        <begin position="33"/>
        <end position="97"/>
    </location>
</feature>
<evidence type="ECO:0000313" key="6">
    <source>
        <dbReference type="EMBL" id="KAE9173484.1"/>
    </source>
</evidence>
<evidence type="ECO:0000313" key="10">
    <source>
        <dbReference type="Proteomes" id="UP000433483"/>
    </source>
</evidence>
<dbReference type="Proteomes" id="UP000441208">
    <property type="component" value="Unassembled WGS sequence"/>
</dbReference>
<evidence type="ECO:0000313" key="11">
    <source>
        <dbReference type="Proteomes" id="UP000437068"/>
    </source>
</evidence>
<sequence length="97" mass="10705">MVGATSTFCWIRSSHHSHLLVIALSGIPPAQCILSPKGHRTRTRCIVRCNGWIVPNRGGFTFATRLLTTPPAVWIVSRTSSFRSSSEDQVRHSLGMC</sequence>
<evidence type="ECO:0008006" key="16">
    <source>
        <dbReference type="Google" id="ProtNLM"/>
    </source>
</evidence>
<dbReference type="EMBL" id="QXFW01002238">
    <property type="protein sequence ID" value="KAE8980570.1"/>
    <property type="molecule type" value="Genomic_DNA"/>
</dbReference>
<evidence type="ECO:0000313" key="2">
    <source>
        <dbReference type="EMBL" id="KAE8925602.1"/>
    </source>
</evidence>
<proteinExistence type="predicted"/>
<reference evidence="9 10" key="1">
    <citation type="submission" date="2018-08" db="EMBL/GenBank/DDBJ databases">
        <title>Genomic investigation of the strawberry pathogen Phytophthora fragariae indicates pathogenicity is determined by transcriptional variation in three key races.</title>
        <authorList>
            <person name="Adams T.M."/>
            <person name="Armitage A.D."/>
            <person name="Sobczyk M.K."/>
            <person name="Bates H.J."/>
            <person name="Dunwell J.M."/>
            <person name="Nellist C.F."/>
            <person name="Harrison R.J."/>
        </authorList>
    </citation>
    <scope>NUCLEOTIDE SEQUENCE [LARGE SCALE GENOMIC DNA]</scope>
    <source>
        <strain evidence="8 11">A4</strain>
        <strain evidence="7 12">BC-1</strain>
        <strain evidence="6 10">NOV-27</strain>
        <strain evidence="5 13">NOV-5</strain>
        <strain evidence="4 14">NOV-71</strain>
        <strain evidence="2 9">NOV-9</strain>
        <strain evidence="3 15">SCRP245</strain>
    </source>
</reference>
<dbReference type="AlphaFoldDB" id="A0A6A3DUY8"/>
<evidence type="ECO:0000313" key="12">
    <source>
        <dbReference type="Proteomes" id="UP000440367"/>
    </source>
</evidence>
<dbReference type="EMBL" id="QXGA01002212">
    <property type="protein sequence ID" value="KAE9101848.1"/>
    <property type="molecule type" value="Genomic_DNA"/>
</dbReference>
<feature type="signal peptide" evidence="1">
    <location>
        <begin position="1"/>
        <end position="32"/>
    </location>
</feature>
<accession>A0A6A3DUY8</accession>
<dbReference type="Proteomes" id="UP000437068">
    <property type="component" value="Unassembled WGS sequence"/>
</dbReference>
<dbReference type="Proteomes" id="UP000433483">
    <property type="component" value="Unassembled WGS sequence"/>
</dbReference>
<dbReference type="Proteomes" id="UP000440732">
    <property type="component" value="Unassembled WGS sequence"/>
</dbReference>
<dbReference type="EMBL" id="QXGF01002225">
    <property type="protein sequence ID" value="KAE8925602.1"/>
    <property type="molecule type" value="Genomic_DNA"/>
</dbReference>
<dbReference type="Proteomes" id="UP000429523">
    <property type="component" value="Unassembled WGS sequence"/>
</dbReference>
<evidence type="ECO:0000313" key="3">
    <source>
        <dbReference type="EMBL" id="KAE8980570.1"/>
    </source>
</evidence>